<dbReference type="SUPFAM" id="SSF55904">
    <property type="entry name" value="Ornithine decarboxylase C-terminal domain"/>
    <property type="match status" value="1"/>
</dbReference>
<evidence type="ECO:0000256" key="5">
    <source>
        <dbReference type="ARBA" id="ARBA00023239"/>
    </source>
</evidence>
<evidence type="ECO:0000256" key="3">
    <source>
        <dbReference type="ARBA" id="ARBA00022793"/>
    </source>
</evidence>
<dbReference type="Pfam" id="PF01276">
    <property type="entry name" value="OKR_DC_1"/>
    <property type="match status" value="1"/>
</dbReference>
<keyword evidence="5" id="KW-0456">Lyase</keyword>
<dbReference type="PANTHER" id="PTHR43277:SF4">
    <property type="entry name" value="ARGININE DECARBOXYLASE"/>
    <property type="match status" value="1"/>
</dbReference>
<protein>
    <submittedName>
        <fullName evidence="7">Aminotransferase class I/II-fold pyridoxal phosphate-dependent enzyme</fullName>
    </submittedName>
</protein>
<dbReference type="InterPro" id="IPR036633">
    <property type="entry name" value="Prn/Lys/Arg_de-COase_C_sf"/>
</dbReference>
<dbReference type="Gene3D" id="3.40.640.10">
    <property type="entry name" value="Type I PLP-dependent aspartate aminotransferase-like (Major domain)"/>
    <property type="match status" value="1"/>
</dbReference>
<dbReference type="GO" id="GO:0008483">
    <property type="term" value="F:transaminase activity"/>
    <property type="evidence" value="ECO:0007669"/>
    <property type="project" value="UniProtKB-KW"/>
</dbReference>
<dbReference type="Pfam" id="PF03711">
    <property type="entry name" value="OKR_DC_1_C"/>
    <property type="match status" value="1"/>
</dbReference>
<gene>
    <name evidence="7" type="ORF">QWT69_10310</name>
</gene>
<evidence type="ECO:0000259" key="6">
    <source>
        <dbReference type="PROSITE" id="PS00703"/>
    </source>
</evidence>
<sequence length="485" mass="53456">MNILSQDKAPIMEALNKYKKMRVVPFDVPGHKRGRGNAELTAFLGENCMTVDVNSMKPLDNLIHPVSVIREAEDLAAEAFGAKHAFFMVNGTTSAVQAMVMTACKAGEKIIMPRNVHRSAINALILSGAIPVYVNPGVNKELGIPLGMAVSEVQQAILEHPDAKAILINNPTYYGICSNMQAITDLAHEHGMLVLVDEAHGTHFYFNEDLPASAMSVGADMAAVSMHKSGGSLTQSSILLINNEVSEGYVRQIINLTQTTSGSYLLMSSLDISRKNLALNGQEIFSKVAGMAQYTRDEINKIGGYYAFSEELKNGDTIFDFDTTKLSVHTLEIGLPGIEVYDILRDEYDIQIEFGDIGNILAYISVGDRHFDLERLVAALAEIKRRYSTDKSGLFDHEYIKPHVAYTPQEAFYAPKEKLPMERSAGRISSEFVMAYPPGIPILAPGERITEEILNYIQYCKDKGSFMTGTEDLNIENINVVKESE</sequence>
<keyword evidence="4" id="KW-0663">Pyridoxal phosphate</keyword>
<name>A0ABZ0L147_9BACL</name>
<comment type="cofactor">
    <cofactor evidence="1">
        <name>pyridoxal 5'-phosphate</name>
        <dbReference type="ChEBI" id="CHEBI:597326"/>
    </cofactor>
</comment>
<evidence type="ECO:0000256" key="1">
    <source>
        <dbReference type="ARBA" id="ARBA00001933"/>
    </source>
</evidence>
<proteinExistence type="inferred from homology"/>
<dbReference type="RefSeq" id="WP_317965413.1">
    <property type="nucleotide sequence ID" value="NZ_CP129118.1"/>
</dbReference>
<dbReference type="Gene3D" id="3.90.100.10">
    <property type="entry name" value="Orn/Lys/Arg decarboxylase, C-terminal domain"/>
    <property type="match status" value="1"/>
</dbReference>
<dbReference type="Proteomes" id="UP001303902">
    <property type="component" value="Chromosome"/>
</dbReference>
<feature type="domain" description="Orn/Lys/Arg decarboxylases family 1 pyridoxal-P attachment site" evidence="6">
    <location>
        <begin position="223"/>
        <end position="237"/>
    </location>
</feature>
<keyword evidence="7" id="KW-0808">Transferase</keyword>
<dbReference type="SUPFAM" id="SSF53383">
    <property type="entry name" value="PLP-dependent transferases"/>
    <property type="match status" value="1"/>
</dbReference>
<reference evidence="7 8" key="1">
    <citation type="submission" date="2023-06" db="EMBL/GenBank/DDBJ databases">
        <title>Sporosarcina sp. nov., isolated from Korean tranditional fermented seafood 'Jeotgal'.</title>
        <authorList>
            <person name="Yang A.I."/>
            <person name="Shin N.-R."/>
        </authorList>
    </citation>
    <scope>NUCLEOTIDE SEQUENCE [LARGE SCALE GENOMIC DNA]</scope>
    <source>
        <strain evidence="7 8">T2O-4</strain>
    </source>
</reference>
<dbReference type="InterPro" id="IPR008286">
    <property type="entry name" value="Prn/Lys/Arg_de-COase_C"/>
</dbReference>
<keyword evidence="3" id="KW-0210">Decarboxylase</keyword>
<evidence type="ECO:0000313" key="7">
    <source>
        <dbReference type="EMBL" id="WOV86332.1"/>
    </source>
</evidence>
<evidence type="ECO:0000256" key="2">
    <source>
        <dbReference type="ARBA" id="ARBA00010671"/>
    </source>
</evidence>
<dbReference type="EMBL" id="CP129118">
    <property type="protein sequence ID" value="WOV86332.1"/>
    <property type="molecule type" value="Genomic_DNA"/>
</dbReference>
<keyword evidence="8" id="KW-1185">Reference proteome</keyword>
<dbReference type="CDD" id="cd00615">
    <property type="entry name" value="Orn_deC_like"/>
    <property type="match status" value="1"/>
</dbReference>
<dbReference type="PANTHER" id="PTHR43277">
    <property type="entry name" value="ARGININE DECARBOXYLASE"/>
    <property type="match status" value="1"/>
</dbReference>
<accession>A0ABZ0L147</accession>
<dbReference type="InterPro" id="IPR000310">
    <property type="entry name" value="Orn/Lys/Arg_deCO2ase_major_dom"/>
</dbReference>
<comment type="similarity">
    <text evidence="2">Belongs to the Orn/Lys/Arg decarboxylase class-I family.</text>
</comment>
<dbReference type="InterPro" id="IPR015424">
    <property type="entry name" value="PyrdxlP-dep_Trfase"/>
</dbReference>
<keyword evidence="7" id="KW-0032">Aminotransferase</keyword>
<dbReference type="InterPro" id="IPR015421">
    <property type="entry name" value="PyrdxlP-dep_Trfase_major"/>
</dbReference>
<evidence type="ECO:0000313" key="8">
    <source>
        <dbReference type="Proteomes" id="UP001303902"/>
    </source>
</evidence>
<dbReference type="PROSITE" id="PS00703">
    <property type="entry name" value="OKR_DC_1"/>
    <property type="match status" value="1"/>
</dbReference>
<evidence type="ECO:0000256" key="4">
    <source>
        <dbReference type="ARBA" id="ARBA00022898"/>
    </source>
</evidence>
<organism evidence="7 8">
    <name type="scientific">Sporosarcina oncorhynchi</name>
    <dbReference type="NCBI Taxonomy" id="3056444"/>
    <lineage>
        <taxon>Bacteria</taxon>
        <taxon>Bacillati</taxon>
        <taxon>Bacillota</taxon>
        <taxon>Bacilli</taxon>
        <taxon>Bacillales</taxon>
        <taxon>Caryophanaceae</taxon>
        <taxon>Sporosarcina</taxon>
    </lineage>
</organism>
<dbReference type="InterPro" id="IPR052357">
    <property type="entry name" value="Orn_Lys_Arg_decarboxylase-I"/>
</dbReference>